<proteinExistence type="predicted"/>
<reference evidence="1" key="1">
    <citation type="submission" date="2024-09" db="EMBL/GenBank/DDBJ databases">
        <title>Black Yeasts Isolated from many extreme environments.</title>
        <authorList>
            <person name="Coleine C."/>
            <person name="Stajich J.E."/>
            <person name="Selbmann L."/>
        </authorList>
    </citation>
    <scope>NUCLEOTIDE SEQUENCE</scope>
    <source>
        <strain evidence="1">CCFEE 5737</strain>
    </source>
</reference>
<organism evidence="1 2">
    <name type="scientific">Coniosporium uncinatum</name>
    <dbReference type="NCBI Taxonomy" id="93489"/>
    <lineage>
        <taxon>Eukaryota</taxon>
        <taxon>Fungi</taxon>
        <taxon>Dikarya</taxon>
        <taxon>Ascomycota</taxon>
        <taxon>Pezizomycotina</taxon>
        <taxon>Dothideomycetes</taxon>
        <taxon>Dothideomycetes incertae sedis</taxon>
        <taxon>Coniosporium</taxon>
    </lineage>
</organism>
<gene>
    <name evidence="1" type="ORF">LTS18_003264</name>
</gene>
<keyword evidence="2" id="KW-1185">Reference proteome</keyword>
<dbReference type="EMBL" id="JAWDJW010000077">
    <property type="protein sequence ID" value="KAK3081739.1"/>
    <property type="molecule type" value="Genomic_DNA"/>
</dbReference>
<evidence type="ECO:0000313" key="1">
    <source>
        <dbReference type="EMBL" id="KAK3081739.1"/>
    </source>
</evidence>
<name>A0ACC3DYR3_9PEZI</name>
<sequence>MKSWQFTALLALVIYTLVLRGIPIEHLRYSNTPASETSDTMRAFWQPILHPLLSEKFDINGKSYNRGSSLWTQPTGRRLCILDVDTRPLNDSNQLWSSGNFSWAGMPSASSGTLNHLLYASIHGYDYKFVHTQEFHDRSAYWTKIRAVANILHGYAVVVVLDSDAIFPHLQLPFEWLLNRWNFTEHRSILQATDPSWKELTNSYGRVNGNAGFLVIQNNPRSHEILRQWHGCPDDETHYPNCSRFRSDWPAEQGAFGEYLWYKYSDYVNQVACDEALGWDGFKNGCKGIFVRHYTMGKHLVKGAVEHSLGQSFMAALQIFALARGHDIRIESSSNSIVLDTTR</sequence>
<evidence type="ECO:0000313" key="2">
    <source>
        <dbReference type="Proteomes" id="UP001186974"/>
    </source>
</evidence>
<accession>A0ACC3DYR3</accession>
<protein>
    <submittedName>
        <fullName evidence="1">Uncharacterized protein</fullName>
    </submittedName>
</protein>
<dbReference type="Proteomes" id="UP001186974">
    <property type="component" value="Unassembled WGS sequence"/>
</dbReference>
<comment type="caution">
    <text evidence="1">The sequence shown here is derived from an EMBL/GenBank/DDBJ whole genome shotgun (WGS) entry which is preliminary data.</text>
</comment>